<gene>
    <name evidence="2" type="ORF">PSON_ATCC_30995.1.T1660092</name>
</gene>
<evidence type="ECO:0000313" key="3">
    <source>
        <dbReference type="Proteomes" id="UP000692954"/>
    </source>
</evidence>
<name>A0A8S1RDI4_9CILI</name>
<dbReference type="AlphaFoldDB" id="A0A8S1RDI4"/>
<sequence>MIIIRAFRNAFYRATFSTSTTTSSFPQLYRQKQQLLEIAESCKIINQLPHELIEQSCNIIINNFFPLHENYKIIIPKLEETLKNLQLTKGTIFQDQVEQITAEQIYEMIILIVDFADKLNIGFLTGDIHPLSFNIIQREIEITQDFDLLVENLKKSLFNIGKQYKLPLNGINIQTVKTIETYLKDNQQLNKCRMNWHLTNSNKFYRECQRHNICLLLKNTQLNGSLSYVLQFNRSKFNVQVNQIRNNKAIQSEKLAIIALSELMKEFIEAAVLFHEEKTTLNCYQIRVTRLANRIGEQIKKQHLYEEEQKNLRRKNEGTVAQDQSEQEIQNQKELFYKQAVVKAGKLLKNQEERLRERIKNNRIYLAKYGQIMPKDIASQIGMVLVQFLVDSIKFRNENNFWVPVLVQGYKKVKQDIEVQCKLIIFTSFISRYAQGQFIFYAFGQSIANDISTSKMDGYINRWLLFETNQFNKNIGLIIIRRCSKENQSLKFI</sequence>
<dbReference type="Pfam" id="PF14700">
    <property type="entry name" value="RPOL_N"/>
    <property type="match status" value="1"/>
</dbReference>
<organism evidence="2 3">
    <name type="scientific">Paramecium sonneborni</name>
    <dbReference type="NCBI Taxonomy" id="65129"/>
    <lineage>
        <taxon>Eukaryota</taxon>
        <taxon>Sar</taxon>
        <taxon>Alveolata</taxon>
        <taxon>Ciliophora</taxon>
        <taxon>Intramacronucleata</taxon>
        <taxon>Oligohymenophorea</taxon>
        <taxon>Peniculida</taxon>
        <taxon>Parameciidae</taxon>
        <taxon>Paramecium</taxon>
    </lineage>
</organism>
<evidence type="ECO:0000313" key="2">
    <source>
        <dbReference type="EMBL" id="CAD8126316.1"/>
    </source>
</evidence>
<keyword evidence="3" id="KW-1185">Reference proteome</keyword>
<feature type="domain" description="DNA-directed RNA polymerase N-terminal" evidence="1">
    <location>
        <begin position="249"/>
        <end position="412"/>
    </location>
</feature>
<dbReference type="OrthoDB" id="276422at2759"/>
<dbReference type="Proteomes" id="UP000692954">
    <property type="component" value="Unassembled WGS sequence"/>
</dbReference>
<dbReference type="EMBL" id="CAJJDN010000166">
    <property type="protein sequence ID" value="CAD8126316.1"/>
    <property type="molecule type" value="Genomic_DNA"/>
</dbReference>
<dbReference type="InterPro" id="IPR029262">
    <property type="entry name" value="RPOL_N"/>
</dbReference>
<protein>
    <recommendedName>
        <fullName evidence="1">DNA-directed RNA polymerase N-terminal domain-containing protein</fullName>
    </recommendedName>
</protein>
<comment type="caution">
    <text evidence="2">The sequence shown here is derived from an EMBL/GenBank/DDBJ whole genome shotgun (WGS) entry which is preliminary data.</text>
</comment>
<proteinExistence type="predicted"/>
<reference evidence="2" key="1">
    <citation type="submission" date="2021-01" db="EMBL/GenBank/DDBJ databases">
        <authorList>
            <consortium name="Genoscope - CEA"/>
            <person name="William W."/>
        </authorList>
    </citation>
    <scope>NUCLEOTIDE SEQUENCE</scope>
</reference>
<evidence type="ECO:0000259" key="1">
    <source>
        <dbReference type="Pfam" id="PF14700"/>
    </source>
</evidence>
<accession>A0A8S1RDI4</accession>